<dbReference type="InterPro" id="IPR034016">
    <property type="entry name" value="M1_APN-typ"/>
</dbReference>
<keyword evidence="13" id="KW-0732">Signal</keyword>
<evidence type="ECO:0000259" key="15">
    <source>
        <dbReference type="Pfam" id="PF11838"/>
    </source>
</evidence>
<keyword evidence="7 10" id="KW-0862">Zinc</keyword>
<organism evidence="17 18">
    <name type="scientific">Oleiharenicola lentus</name>
    <dbReference type="NCBI Taxonomy" id="2508720"/>
    <lineage>
        <taxon>Bacteria</taxon>
        <taxon>Pseudomonadati</taxon>
        <taxon>Verrucomicrobiota</taxon>
        <taxon>Opitutia</taxon>
        <taxon>Opitutales</taxon>
        <taxon>Opitutaceae</taxon>
        <taxon>Oleiharenicola</taxon>
    </lineage>
</organism>
<evidence type="ECO:0000259" key="16">
    <source>
        <dbReference type="Pfam" id="PF17900"/>
    </source>
</evidence>
<dbReference type="InterPro" id="IPR024571">
    <property type="entry name" value="ERAP1-like_C_dom"/>
</dbReference>
<dbReference type="AlphaFoldDB" id="A0A4Q1C779"/>
<keyword evidence="6 12" id="KW-0378">Hydrolase</keyword>
<keyword evidence="4 12" id="KW-0645">Protease</keyword>
<reference evidence="17 18" key="1">
    <citation type="submission" date="2019-01" db="EMBL/GenBank/DDBJ databases">
        <title>Lacunisphaera sp. strain TWA-58.</title>
        <authorList>
            <person name="Chen W.-M."/>
        </authorList>
    </citation>
    <scope>NUCLEOTIDE SEQUENCE [LARGE SCALE GENOMIC DNA]</scope>
    <source>
        <strain evidence="17 18">TWA-58</strain>
    </source>
</reference>
<dbReference type="Gene3D" id="2.60.40.1730">
    <property type="entry name" value="tricorn interacting facor f3 domain"/>
    <property type="match status" value="1"/>
</dbReference>
<sequence>MSSHPRLDSLMTPCVISRMHLCLRRLGALLLLPLLSPSPYAAESVDPLRLTREVVPVAQSVELTLDPAKDDYAGRVLVDLHANQPFKSFRLHAQDLVLGTATLANNDGDSVPLTAEVTNAKHGLVTLTAPRELGAGQYRLTIDYTARYTRDGLGLYKTVSRGDPYLFTQLQDTHARRAFPCWDEPSFKIPWQLTLTVPAGLEAVTNAAVAYETRDGDWKTIHFGRTPPMQSYIVALAVGPFEYVPVPGLSVPGRIITPKGQSALAAEAAKVAAPILARLEEYFGIPYPYAKLDQIAVPEYVYGAMENAGLITWVDRGLLLDSAKAPFTTRRWLATTTAHEMAHMWYGNLVTMAWWDDLWLNESTADWIAGRIVEHQYPEFRVKISESRGVKSAMRTDALPSVTAIRRKVTAETDLAQLADVLTYNKGKGILDMVENWIGPEQFRAAMRTYFLKHRWGNTVANDLWDAFSATSGDDITGMLASFIEQPGVPLVSVALEADGQLRLTQRRFNNLGDPQLPGQWRIPVILNWSRHGEIHRERILFTESTQLVRIPGLAEADWIYPNSDESGYYRWSLSPELNARLARQAALLAPIERVGLLDNVSALFSAGLIDGNDYLAYVTAFARDLDPDVNAVVSGSVAGLDNTFINDASREAYHAYRRAILRPILDRLGFQPKPDEPASHGPLRVTLYGALGYTGADPAIVAECRRLAALCLANPAQVDPTLRGTALSITAYHGDAAYLAALQALFEKPQTPAFRSSLIGALGSFHEPALAREALAWSLTPAMNSTEFLRVVNRVGGDPDLRELAVAWVMEHWDAIAAKAPPEYTAELINVAASAEPPLFNQLKAFLLDPARKTEFSEVNITKASERLALRLRLRAKEQANIVKYLETFAGQTAKD</sequence>
<dbReference type="GO" id="GO:0042277">
    <property type="term" value="F:peptide binding"/>
    <property type="evidence" value="ECO:0007669"/>
    <property type="project" value="TreeGrafter"/>
</dbReference>
<dbReference type="OrthoDB" id="9814383at2"/>
<dbReference type="PRINTS" id="PR00756">
    <property type="entry name" value="ALADIPTASE"/>
</dbReference>
<evidence type="ECO:0000256" key="12">
    <source>
        <dbReference type="RuleBase" id="RU364040"/>
    </source>
</evidence>
<dbReference type="Pfam" id="PF17900">
    <property type="entry name" value="Peptidase_M1_N"/>
    <property type="match status" value="1"/>
</dbReference>
<keyword evidence="5 10" id="KW-0479">Metal-binding</keyword>
<dbReference type="EMBL" id="SDHX01000001">
    <property type="protein sequence ID" value="RXK54753.1"/>
    <property type="molecule type" value="Genomic_DNA"/>
</dbReference>
<feature type="signal peptide" evidence="13">
    <location>
        <begin position="1"/>
        <end position="41"/>
    </location>
</feature>
<feature type="chain" id="PRO_5020769740" description="Aminopeptidase" evidence="13">
    <location>
        <begin position="42"/>
        <end position="897"/>
    </location>
</feature>
<evidence type="ECO:0000256" key="3">
    <source>
        <dbReference type="ARBA" id="ARBA00022438"/>
    </source>
</evidence>
<dbReference type="PANTHER" id="PTHR11533">
    <property type="entry name" value="PROTEASE M1 ZINC METALLOPROTEASE"/>
    <property type="match status" value="1"/>
</dbReference>
<dbReference type="CDD" id="cd09601">
    <property type="entry name" value="M1_APN-Q_like"/>
    <property type="match status" value="1"/>
</dbReference>
<dbReference type="GO" id="GO:0005737">
    <property type="term" value="C:cytoplasm"/>
    <property type="evidence" value="ECO:0007669"/>
    <property type="project" value="TreeGrafter"/>
</dbReference>
<comment type="cofactor">
    <cofactor evidence="10 12">
        <name>Zn(2+)</name>
        <dbReference type="ChEBI" id="CHEBI:29105"/>
    </cofactor>
    <text evidence="10 12">Binds 1 zinc ion per subunit.</text>
</comment>
<dbReference type="InterPro" id="IPR050344">
    <property type="entry name" value="Peptidase_M1_aminopeptidases"/>
</dbReference>
<dbReference type="GO" id="GO:0043171">
    <property type="term" value="P:peptide catabolic process"/>
    <property type="evidence" value="ECO:0007669"/>
    <property type="project" value="TreeGrafter"/>
</dbReference>
<feature type="active site" description="Proton acceptor" evidence="9">
    <location>
        <position position="340"/>
    </location>
</feature>
<dbReference type="GO" id="GO:0016285">
    <property type="term" value="F:alanyl aminopeptidase activity"/>
    <property type="evidence" value="ECO:0007669"/>
    <property type="project" value="UniProtKB-EC"/>
</dbReference>
<dbReference type="FunFam" id="1.10.390.10:FF:000013">
    <property type="entry name" value="Aminopeptidase N"/>
    <property type="match status" value="1"/>
</dbReference>
<evidence type="ECO:0000256" key="10">
    <source>
        <dbReference type="PIRSR" id="PIRSR634016-3"/>
    </source>
</evidence>
<dbReference type="EC" id="3.4.11.-" evidence="12"/>
<dbReference type="GO" id="GO:0016020">
    <property type="term" value="C:membrane"/>
    <property type="evidence" value="ECO:0007669"/>
    <property type="project" value="TreeGrafter"/>
</dbReference>
<feature type="binding site" evidence="10">
    <location>
        <position position="343"/>
    </location>
    <ligand>
        <name>Zn(2+)</name>
        <dbReference type="ChEBI" id="CHEBI:29105"/>
        <note>catalytic</note>
    </ligand>
</feature>
<evidence type="ECO:0000256" key="7">
    <source>
        <dbReference type="ARBA" id="ARBA00022833"/>
    </source>
</evidence>
<feature type="domain" description="ERAP1-like C-terminal" evidence="15">
    <location>
        <begin position="559"/>
        <end position="848"/>
    </location>
</feature>
<evidence type="ECO:0000256" key="2">
    <source>
        <dbReference type="ARBA" id="ARBA00010136"/>
    </source>
</evidence>
<dbReference type="GO" id="GO:0005615">
    <property type="term" value="C:extracellular space"/>
    <property type="evidence" value="ECO:0007669"/>
    <property type="project" value="TreeGrafter"/>
</dbReference>
<dbReference type="InterPro" id="IPR042097">
    <property type="entry name" value="Aminopeptidase_N-like_N_sf"/>
</dbReference>
<protein>
    <recommendedName>
        <fullName evidence="12">Aminopeptidase</fullName>
        <ecNumber evidence="12">3.4.11.-</ecNumber>
    </recommendedName>
</protein>
<evidence type="ECO:0000313" key="18">
    <source>
        <dbReference type="Proteomes" id="UP000290218"/>
    </source>
</evidence>
<dbReference type="Pfam" id="PF11838">
    <property type="entry name" value="ERAP1_C"/>
    <property type="match status" value="1"/>
</dbReference>
<dbReference type="InterPro" id="IPR014782">
    <property type="entry name" value="Peptidase_M1_dom"/>
</dbReference>
<dbReference type="GO" id="GO:0008270">
    <property type="term" value="F:zinc ion binding"/>
    <property type="evidence" value="ECO:0007669"/>
    <property type="project" value="UniProtKB-UniRule"/>
</dbReference>
<evidence type="ECO:0000256" key="1">
    <source>
        <dbReference type="ARBA" id="ARBA00000098"/>
    </source>
</evidence>
<evidence type="ECO:0000256" key="13">
    <source>
        <dbReference type="SAM" id="SignalP"/>
    </source>
</evidence>
<dbReference type="GO" id="GO:0006508">
    <property type="term" value="P:proteolysis"/>
    <property type="evidence" value="ECO:0007669"/>
    <property type="project" value="UniProtKB-KW"/>
</dbReference>
<evidence type="ECO:0000256" key="5">
    <source>
        <dbReference type="ARBA" id="ARBA00022723"/>
    </source>
</evidence>
<dbReference type="Gene3D" id="1.25.50.20">
    <property type="match status" value="1"/>
</dbReference>
<feature type="domain" description="Peptidase M1 membrane alanine aminopeptidase" evidence="14">
    <location>
        <begin position="270"/>
        <end position="482"/>
    </location>
</feature>
<evidence type="ECO:0000256" key="6">
    <source>
        <dbReference type="ARBA" id="ARBA00022801"/>
    </source>
</evidence>
<dbReference type="InterPro" id="IPR027268">
    <property type="entry name" value="Peptidase_M4/M1_CTD_sf"/>
</dbReference>
<dbReference type="SUPFAM" id="SSF55486">
    <property type="entry name" value="Metalloproteases ('zincins'), catalytic domain"/>
    <property type="match status" value="1"/>
</dbReference>
<evidence type="ECO:0000256" key="4">
    <source>
        <dbReference type="ARBA" id="ARBA00022670"/>
    </source>
</evidence>
<evidence type="ECO:0000313" key="17">
    <source>
        <dbReference type="EMBL" id="RXK54753.1"/>
    </source>
</evidence>
<evidence type="ECO:0000259" key="14">
    <source>
        <dbReference type="Pfam" id="PF01433"/>
    </source>
</evidence>
<evidence type="ECO:0000256" key="8">
    <source>
        <dbReference type="ARBA" id="ARBA00023049"/>
    </source>
</evidence>
<gene>
    <name evidence="17" type="ORF">ESB00_02325</name>
</gene>
<comment type="similarity">
    <text evidence="2 12">Belongs to the peptidase M1 family.</text>
</comment>
<dbReference type="InterPro" id="IPR045357">
    <property type="entry name" value="Aminopeptidase_N-like_N"/>
</dbReference>
<feature type="site" description="Transition state stabilizer" evidence="11">
    <location>
        <position position="424"/>
    </location>
</feature>
<proteinExistence type="inferred from homology"/>
<keyword evidence="18" id="KW-1185">Reference proteome</keyword>
<dbReference type="GO" id="GO:0070006">
    <property type="term" value="F:metalloaminopeptidase activity"/>
    <property type="evidence" value="ECO:0007669"/>
    <property type="project" value="TreeGrafter"/>
</dbReference>
<keyword evidence="8 12" id="KW-0482">Metalloprotease</keyword>
<dbReference type="PANTHER" id="PTHR11533:SF174">
    <property type="entry name" value="PUROMYCIN-SENSITIVE AMINOPEPTIDASE-RELATED"/>
    <property type="match status" value="1"/>
</dbReference>
<evidence type="ECO:0000256" key="11">
    <source>
        <dbReference type="PIRSR" id="PIRSR634016-4"/>
    </source>
</evidence>
<feature type="binding site" evidence="10">
    <location>
        <position position="362"/>
    </location>
    <ligand>
        <name>Zn(2+)</name>
        <dbReference type="ChEBI" id="CHEBI:29105"/>
        <note>catalytic</note>
    </ligand>
</feature>
<dbReference type="Gene3D" id="2.60.40.1910">
    <property type="match status" value="1"/>
</dbReference>
<accession>A0A4Q1C779</accession>
<comment type="catalytic activity">
    <reaction evidence="1">
        <text>Release of an N-terminal amino acid, Xaa-|-Yaa- from a peptide, amide or arylamide. Xaa is preferably Ala, but may be most amino acids including Pro (slow action). When a terminal hydrophobic residue is followed by a prolyl residue, the two may be released as an intact Xaa-Pro dipeptide.</text>
        <dbReference type="EC" id="3.4.11.2"/>
    </reaction>
</comment>
<dbReference type="Gene3D" id="1.10.390.10">
    <property type="entry name" value="Neutral Protease Domain 2"/>
    <property type="match status" value="1"/>
</dbReference>
<feature type="binding site" evidence="10">
    <location>
        <position position="339"/>
    </location>
    <ligand>
        <name>Zn(2+)</name>
        <dbReference type="ChEBI" id="CHEBI:29105"/>
        <note>catalytic</note>
    </ligand>
</feature>
<dbReference type="InterPro" id="IPR001930">
    <property type="entry name" value="Peptidase_M1"/>
</dbReference>
<dbReference type="Pfam" id="PF01433">
    <property type="entry name" value="Peptidase_M1"/>
    <property type="match status" value="1"/>
</dbReference>
<dbReference type="SUPFAM" id="SSF63737">
    <property type="entry name" value="Leukotriene A4 hydrolase N-terminal domain"/>
    <property type="match status" value="1"/>
</dbReference>
<comment type="caution">
    <text evidence="17">The sequence shown here is derived from an EMBL/GenBank/DDBJ whole genome shotgun (WGS) entry which is preliminary data.</text>
</comment>
<keyword evidence="3 12" id="KW-0031">Aminopeptidase</keyword>
<evidence type="ECO:0000256" key="9">
    <source>
        <dbReference type="PIRSR" id="PIRSR634016-1"/>
    </source>
</evidence>
<name>A0A4Q1C779_9BACT</name>
<feature type="domain" description="Aminopeptidase N-like N-terminal" evidence="16">
    <location>
        <begin position="59"/>
        <end position="233"/>
    </location>
</feature>
<dbReference type="Proteomes" id="UP000290218">
    <property type="component" value="Unassembled WGS sequence"/>
</dbReference>